<sequence>MKRTKKAAAVEREIRLAPETFGALRSEGNRRPPKPRKIDLAEGAMSRQWISAASKKRRSSRLAEEIAKLAIAP</sequence>
<proteinExistence type="predicted"/>
<dbReference type="EMBL" id="CP005587">
    <property type="protein sequence ID" value="AGK59315.1"/>
    <property type="molecule type" value="Genomic_DNA"/>
</dbReference>
<organism evidence="1 2">
    <name type="scientific">Hyphomicrobium denitrificans 1NES1</name>
    <dbReference type="NCBI Taxonomy" id="670307"/>
    <lineage>
        <taxon>Bacteria</taxon>
        <taxon>Pseudomonadati</taxon>
        <taxon>Pseudomonadota</taxon>
        <taxon>Alphaproteobacteria</taxon>
        <taxon>Hyphomicrobiales</taxon>
        <taxon>Hyphomicrobiaceae</taxon>
        <taxon>Hyphomicrobium</taxon>
    </lineage>
</organism>
<protein>
    <submittedName>
        <fullName evidence="1">Uncharacterized protein</fullName>
    </submittedName>
</protein>
<gene>
    <name evidence="1" type="ORF">HYPDE_38218</name>
</gene>
<accession>N0BGP0</accession>
<evidence type="ECO:0000313" key="1">
    <source>
        <dbReference type="EMBL" id="AGK59315.1"/>
    </source>
</evidence>
<evidence type="ECO:0000313" key="2">
    <source>
        <dbReference type="Proteomes" id="UP000005952"/>
    </source>
</evidence>
<keyword evidence="2" id="KW-1185">Reference proteome</keyword>
<dbReference type="KEGG" id="hdt:HYPDE_38218"/>
<name>N0BGP0_9HYPH</name>
<reference evidence="1 2" key="1">
    <citation type="journal article" date="2013" name="Genome Announc.">
        <title>Genome sequences for three denitrifying bacterial strains isolated from a uranium- and nitrate-contaminated subsurface environment.</title>
        <authorList>
            <person name="Venkatramanan R."/>
            <person name="Prakash O."/>
            <person name="Woyke T."/>
            <person name="Chain P."/>
            <person name="Goodwin L.A."/>
            <person name="Watson D."/>
            <person name="Brooks S."/>
            <person name="Kostka J.E."/>
            <person name="Green S.J."/>
        </authorList>
    </citation>
    <scope>NUCLEOTIDE SEQUENCE [LARGE SCALE GENOMIC DNA]</scope>
    <source>
        <strain evidence="1 2">1NES1</strain>
    </source>
</reference>
<dbReference type="STRING" id="670307.HYPDE_38218"/>
<dbReference type="HOGENOM" id="CLU_2699725_0_0_5"/>
<dbReference type="Proteomes" id="UP000005952">
    <property type="component" value="Chromosome"/>
</dbReference>
<dbReference type="AlphaFoldDB" id="N0BGP0"/>